<feature type="binding site" evidence="12">
    <location>
        <position position="37"/>
    </location>
    <ligand>
        <name>substrate</name>
    </ligand>
</feature>
<dbReference type="CDD" id="cd00318">
    <property type="entry name" value="Phosphoglycerate_kinase"/>
    <property type="match status" value="1"/>
</dbReference>
<dbReference type="GO" id="GO:0005524">
    <property type="term" value="F:ATP binding"/>
    <property type="evidence" value="ECO:0007669"/>
    <property type="project" value="UniProtKB-KW"/>
</dbReference>
<dbReference type="GO" id="GO:0004618">
    <property type="term" value="F:phosphoglycerate kinase activity"/>
    <property type="evidence" value="ECO:0007669"/>
    <property type="project" value="UniProtKB-UniRule"/>
</dbReference>
<dbReference type="InterPro" id="IPR036043">
    <property type="entry name" value="Phosphoglycerate_kinase_sf"/>
</dbReference>
<comment type="catalytic activity">
    <reaction evidence="1 12 15">
        <text>(2R)-3-phosphoglycerate + ATP = (2R)-3-phospho-glyceroyl phosphate + ADP</text>
        <dbReference type="Rhea" id="RHEA:14801"/>
        <dbReference type="ChEBI" id="CHEBI:30616"/>
        <dbReference type="ChEBI" id="CHEBI:57604"/>
        <dbReference type="ChEBI" id="CHEBI:58272"/>
        <dbReference type="ChEBI" id="CHEBI:456216"/>
        <dbReference type="EC" id="2.7.2.3"/>
    </reaction>
</comment>
<dbReference type="GO" id="GO:0005829">
    <property type="term" value="C:cytosol"/>
    <property type="evidence" value="ECO:0007669"/>
    <property type="project" value="TreeGrafter"/>
</dbReference>
<evidence type="ECO:0000313" key="19">
    <source>
        <dbReference type="EMBL" id="RHL43642.1"/>
    </source>
</evidence>
<keyword evidence="11 12" id="KW-0324">Glycolysis</keyword>
<dbReference type="Gene3D" id="3.40.50.1260">
    <property type="entry name" value="Phosphoglycerate kinase, N-terminal domain"/>
    <property type="match status" value="2"/>
</dbReference>
<accession>A0A413R7E3</accession>
<comment type="subunit">
    <text evidence="4 12">Monomer.</text>
</comment>
<feature type="binding site" evidence="12 13">
    <location>
        <begin position="60"/>
        <end position="63"/>
    </location>
    <ligand>
        <name>substrate</name>
    </ligand>
</feature>
<dbReference type="PIRSF" id="PIRSF000724">
    <property type="entry name" value="Pgk"/>
    <property type="match status" value="1"/>
</dbReference>
<dbReference type="HAMAP" id="MF_00145">
    <property type="entry name" value="Phosphoglyc_kinase"/>
    <property type="match status" value="1"/>
</dbReference>
<keyword evidence="10 12" id="KW-0067">ATP-binding</keyword>
<dbReference type="PANTHER" id="PTHR11406:SF23">
    <property type="entry name" value="PHOSPHOGLYCERATE KINASE 1, CHLOROPLASTIC-RELATED"/>
    <property type="match status" value="1"/>
</dbReference>
<dbReference type="EMBL" id="QSFO01000005">
    <property type="protein sequence ID" value="RHA55146.1"/>
    <property type="molecule type" value="Genomic_DNA"/>
</dbReference>
<evidence type="ECO:0000256" key="1">
    <source>
        <dbReference type="ARBA" id="ARBA00000642"/>
    </source>
</evidence>
<evidence type="ECO:0000256" key="13">
    <source>
        <dbReference type="PIRSR" id="PIRSR000724-1"/>
    </source>
</evidence>
<dbReference type="GO" id="GO:0006096">
    <property type="term" value="P:glycolytic process"/>
    <property type="evidence" value="ECO:0007669"/>
    <property type="project" value="UniProtKB-UniRule"/>
</dbReference>
<feature type="binding site" evidence="12">
    <location>
        <position position="121"/>
    </location>
    <ligand>
        <name>substrate</name>
    </ligand>
</feature>
<keyword evidence="9 12" id="KW-0418">Kinase</keyword>
<evidence type="ECO:0000313" key="23">
    <source>
        <dbReference type="Proteomes" id="UP000286186"/>
    </source>
</evidence>
<evidence type="ECO:0000256" key="10">
    <source>
        <dbReference type="ARBA" id="ARBA00022840"/>
    </source>
</evidence>
<keyword evidence="12" id="KW-0963">Cytoplasm</keyword>
<dbReference type="EMBL" id="QSFD01000007">
    <property type="protein sequence ID" value="RHA17989.1"/>
    <property type="molecule type" value="Genomic_DNA"/>
</dbReference>
<comment type="pathway">
    <text evidence="2 12">Carbohydrate degradation; glycolysis; pyruvate from D-glyceraldehyde 3-phosphate: step 2/5.</text>
</comment>
<evidence type="ECO:0000313" key="16">
    <source>
        <dbReference type="EMBL" id="RHA17989.1"/>
    </source>
</evidence>
<dbReference type="EMBL" id="QROT01000008">
    <property type="protein sequence ID" value="RHL43642.1"/>
    <property type="molecule type" value="Genomic_DNA"/>
</dbReference>
<dbReference type="Proteomes" id="UP000284598">
    <property type="component" value="Unassembled WGS sequence"/>
</dbReference>
<keyword evidence="22" id="KW-1185">Reference proteome</keyword>
<dbReference type="InterPro" id="IPR001576">
    <property type="entry name" value="Phosphoglycerate_kinase"/>
</dbReference>
<dbReference type="SUPFAM" id="SSF53748">
    <property type="entry name" value="Phosphoglycerate kinase"/>
    <property type="match status" value="1"/>
</dbReference>
<dbReference type="InterPro" id="IPR015824">
    <property type="entry name" value="Phosphoglycerate_kinase_N"/>
</dbReference>
<feature type="binding site" evidence="12">
    <location>
        <position position="154"/>
    </location>
    <ligand>
        <name>substrate</name>
    </ligand>
</feature>
<dbReference type="GO" id="GO:0043531">
    <property type="term" value="F:ADP binding"/>
    <property type="evidence" value="ECO:0007669"/>
    <property type="project" value="TreeGrafter"/>
</dbReference>
<dbReference type="PROSITE" id="PS00111">
    <property type="entry name" value="PGLYCERATE_KINASE"/>
    <property type="match status" value="1"/>
</dbReference>
<comment type="subcellular location">
    <subcellularLocation>
        <location evidence="12">Cytoplasm</location>
    </subcellularLocation>
</comment>
<evidence type="ECO:0000256" key="8">
    <source>
        <dbReference type="ARBA" id="ARBA00022741"/>
    </source>
</evidence>
<feature type="binding site" evidence="12 13">
    <location>
        <begin position="22"/>
        <end position="24"/>
    </location>
    <ligand>
        <name>substrate</name>
    </ligand>
</feature>
<keyword evidence="8 12" id="KW-0547">Nucleotide-binding</keyword>
<dbReference type="EC" id="2.7.2.3" evidence="5 12"/>
<keyword evidence="7 12" id="KW-0808">Transferase</keyword>
<dbReference type="GO" id="GO:0006094">
    <property type="term" value="P:gluconeogenesis"/>
    <property type="evidence" value="ECO:0007669"/>
    <property type="project" value="TreeGrafter"/>
</dbReference>
<name>A0A413R7E3_9FIRM</name>
<organism evidence="16 22">
    <name type="scientific">Eubacterium ventriosum</name>
    <dbReference type="NCBI Taxonomy" id="39496"/>
    <lineage>
        <taxon>Bacteria</taxon>
        <taxon>Bacillati</taxon>
        <taxon>Bacillota</taxon>
        <taxon>Clostridia</taxon>
        <taxon>Eubacteriales</taxon>
        <taxon>Eubacteriaceae</taxon>
        <taxon>Eubacterium</taxon>
    </lineage>
</organism>
<evidence type="ECO:0000256" key="14">
    <source>
        <dbReference type="PIRSR" id="PIRSR000724-2"/>
    </source>
</evidence>
<dbReference type="Proteomes" id="UP000286186">
    <property type="component" value="Unassembled WGS sequence"/>
</dbReference>
<evidence type="ECO:0000313" key="21">
    <source>
        <dbReference type="Proteomes" id="UP000284598"/>
    </source>
</evidence>
<dbReference type="GeneID" id="66467788"/>
<evidence type="ECO:0000256" key="4">
    <source>
        <dbReference type="ARBA" id="ARBA00011245"/>
    </source>
</evidence>
<dbReference type="Proteomes" id="UP000283314">
    <property type="component" value="Unassembled WGS sequence"/>
</dbReference>
<evidence type="ECO:0000256" key="5">
    <source>
        <dbReference type="ARBA" id="ARBA00013061"/>
    </source>
</evidence>
<protein>
    <recommendedName>
        <fullName evidence="6 12">Phosphoglycerate kinase</fullName>
        <ecNumber evidence="5 12">2.7.2.3</ecNumber>
    </recommendedName>
</protein>
<gene>
    <name evidence="12 16" type="primary">pgk</name>
    <name evidence="19" type="ORF">DW018_11095</name>
    <name evidence="18" type="ORF">DW652_00055</name>
    <name evidence="17" type="ORF">DW929_05170</name>
    <name evidence="16" type="ORF">DW944_07925</name>
</gene>
<comment type="caution">
    <text evidence="16">The sequence shown here is derived from an EMBL/GenBank/DDBJ whole genome shotgun (WGS) entry which is preliminary data.</text>
</comment>
<evidence type="ECO:0000313" key="18">
    <source>
        <dbReference type="EMBL" id="RHF90649.1"/>
    </source>
</evidence>
<evidence type="ECO:0000256" key="12">
    <source>
        <dbReference type="HAMAP-Rule" id="MF_00145"/>
    </source>
</evidence>
<dbReference type="UniPathway" id="UPA00109">
    <property type="reaction ID" value="UER00185"/>
</dbReference>
<evidence type="ECO:0000313" key="17">
    <source>
        <dbReference type="EMBL" id="RHA55146.1"/>
    </source>
</evidence>
<feature type="binding site" evidence="12 14">
    <location>
        <position position="331"/>
    </location>
    <ligand>
        <name>ATP</name>
        <dbReference type="ChEBI" id="CHEBI:30616"/>
    </ligand>
</feature>
<dbReference type="PANTHER" id="PTHR11406">
    <property type="entry name" value="PHOSPHOGLYCERATE KINASE"/>
    <property type="match status" value="1"/>
</dbReference>
<dbReference type="InterPro" id="IPR015911">
    <property type="entry name" value="Phosphoglycerate_kinase_CS"/>
</dbReference>
<feature type="binding site" evidence="13">
    <location>
        <position position="121"/>
    </location>
    <ligand>
        <name>(2R)-3-phosphoglycerate</name>
        <dbReference type="ChEBI" id="CHEBI:58272"/>
    </ligand>
</feature>
<dbReference type="FunFam" id="3.40.50.1260:FF:000003">
    <property type="entry name" value="Phosphoglycerate kinase"/>
    <property type="match status" value="1"/>
</dbReference>
<evidence type="ECO:0000313" key="20">
    <source>
        <dbReference type="Proteomes" id="UP000283314"/>
    </source>
</evidence>
<dbReference type="PRINTS" id="PR00477">
    <property type="entry name" value="PHGLYCKINASE"/>
</dbReference>
<evidence type="ECO:0000256" key="7">
    <source>
        <dbReference type="ARBA" id="ARBA00022679"/>
    </source>
</evidence>
<evidence type="ECO:0000256" key="3">
    <source>
        <dbReference type="ARBA" id="ARBA00008982"/>
    </source>
</evidence>
<feature type="binding site" evidence="12 14">
    <location>
        <begin position="357"/>
        <end position="360"/>
    </location>
    <ligand>
        <name>ATP</name>
        <dbReference type="ChEBI" id="CHEBI:30616"/>
    </ligand>
</feature>
<reference evidence="20 21" key="1">
    <citation type="submission" date="2018-08" db="EMBL/GenBank/DDBJ databases">
        <title>A genome reference for cultivated species of the human gut microbiota.</title>
        <authorList>
            <person name="Zou Y."/>
            <person name="Xue W."/>
            <person name="Luo G."/>
        </authorList>
    </citation>
    <scope>NUCLEOTIDE SEQUENCE [LARGE SCALE GENOMIC DNA]</scope>
    <source>
        <strain evidence="19 20">AF37-4</strain>
        <strain evidence="18 23">AM23-22</strain>
        <strain evidence="17 21">AM43-2</strain>
        <strain evidence="16 22">AM44-11BH</strain>
    </source>
</reference>
<evidence type="ECO:0000256" key="9">
    <source>
        <dbReference type="ARBA" id="ARBA00022777"/>
    </source>
</evidence>
<feature type="binding site" evidence="12 14">
    <location>
        <position position="205"/>
    </location>
    <ligand>
        <name>ATP</name>
        <dbReference type="ChEBI" id="CHEBI:30616"/>
    </ligand>
</feature>
<evidence type="ECO:0000256" key="2">
    <source>
        <dbReference type="ARBA" id="ARBA00004838"/>
    </source>
</evidence>
<sequence>MLNKKSVDDINVKGKRVLVRCDFNVPLKEGVITDENRLVAALPTIKKLIGDGGKVILCSHLGKPKGEPKPELSLAPVAKRLTELLGQEVKFAADPEVVGPNAKAAVEAMNDGDVVLLENTRYRAEETKNGEAFSKELASLCDVFVNDAFGTAHRAHCSNVGVTKYVDTAVVGYLMQKEIDFLGNAVNNPVRPFVAILGGAKVADKLNVINNLLEKCDTLIIGGGMAYTFIKAQGGKVGISLVDDSKLDYCLDMMKKAEELGKKLLLPIDTVAADGFPNPIDAEIETMIVPTNAIPDDKEGLDIGPKTRELFADAVKNAKTVVWNGPMGVSENPCLAAGTIAVAKALADTDATTIIGGGDSAAAVNNLGFGDKMTHISTGGGASLEFLEGKDLPGVVAANDK</sequence>
<feature type="binding site" evidence="13">
    <location>
        <position position="154"/>
    </location>
    <ligand>
        <name>(2R)-3-phosphoglycerate</name>
        <dbReference type="ChEBI" id="CHEBI:58272"/>
    </ligand>
</feature>
<dbReference type="AlphaFoldDB" id="A0A413R7E3"/>
<evidence type="ECO:0000256" key="11">
    <source>
        <dbReference type="ARBA" id="ARBA00023152"/>
    </source>
</evidence>
<feature type="binding site" evidence="12">
    <location>
        <position position="300"/>
    </location>
    <ligand>
        <name>ATP</name>
        <dbReference type="ChEBI" id="CHEBI:30616"/>
    </ligand>
</feature>
<evidence type="ECO:0000313" key="22">
    <source>
        <dbReference type="Proteomes" id="UP000284779"/>
    </source>
</evidence>
<dbReference type="FunFam" id="3.40.50.1260:FF:000006">
    <property type="entry name" value="Phosphoglycerate kinase"/>
    <property type="match status" value="1"/>
</dbReference>
<dbReference type="EMBL" id="QRHR01000001">
    <property type="protein sequence ID" value="RHF90649.1"/>
    <property type="molecule type" value="Genomic_DNA"/>
</dbReference>
<feature type="binding site" evidence="13">
    <location>
        <position position="37"/>
    </location>
    <ligand>
        <name>(2R)-3-phosphoglycerate</name>
        <dbReference type="ChEBI" id="CHEBI:58272"/>
    </ligand>
</feature>
<dbReference type="RefSeq" id="WP_005363860.1">
    <property type="nucleotide sequence ID" value="NZ_CABJDQ010000008.1"/>
</dbReference>
<dbReference type="Proteomes" id="UP000284779">
    <property type="component" value="Unassembled WGS sequence"/>
</dbReference>
<dbReference type="Pfam" id="PF00162">
    <property type="entry name" value="PGK"/>
    <property type="match status" value="1"/>
</dbReference>
<comment type="similarity">
    <text evidence="3 12 15">Belongs to the phosphoglycerate kinase family.</text>
</comment>
<proteinExistence type="inferred from homology"/>
<evidence type="ECO:0000256" key="6">
    <source>
        <dbReference type="ARBA" id="ARBA00016471"/>
    </source>
</evidence>
<evidence type="ECO:0000256" key="15">
    <source>
        <dbReference type="RuleBase" id="RU000532"/>
    </source>
</evidence>